<organism evidence="1 2">
    <name type="scientific">Penicillium subrubescens</name>
    <dbReference type="NCBI Taxonomy" id="1316194"/>
    <lineage>
        <taxon>Eukaryota</taxon>
        <taxon>Fungi</taxon>
        <taxon>Dikarya</taxon>
        <taxon>Ascomycota</taxon>
        <taxon>Pezizomycotina</taxon>
        <taxon>Eurotiomycetes</taxon>
        <taxon>Eurotiomycetidae</taxon>
        <taxon>Eurotiales</taxon>
        <taxon>Aspergillaceae</taxon>
        <taxon>Penicillium</taxon>
    </lineage>
</organism>
<protein>
    <submittedName>
        <fullName evidence="1">Uncharacterized protein</fullName>
    </submittedName>
</protein>
<name>A0A1Q5UMJ2_9EURO</name>
<evidence type="ECO:0000313" key="2">
    <source>
        <dbReference type="Proteomes" id="UP000186955"/>
    </source>
</evidence>
<comment type="caution">
    <text evidence="1">The sequence shown here is derived from an EMBL/GenBank/DDBJ whole genome shotgun (WGS) entry which is preliminary data.</text>
</comment>
<accession>A0A1Q5UMJ2</accession>
<proteinExistence type="predicted"/>
<gene>
    <name evidence="1" type="ORF">PENSUB_602</name>
</gene>
<dbReference type="EMBL" id="MNBE01000127">
    <property type="protein sequence ID" value="OKP13718.1"/>
    <property type="molecule type" value="Genomic_DNA"/>
</dbReference>
<sequence length="211" mass="24176">MTTLVHYRILKNLDERNSQATVEQNKAYGFRSFASAKFLCCDPQRRSAQALMRVYIQIPHRTTEMDDKDTRGQQATAWTPQELAALLDLTEKRSNITPKLLGHKTGTQDPSGLVPGGFIIWLVWEIVPGLRLGDRDGAGPFWGLESNEREQIRISFLKALDYFIGHFSKTMKGKPIRSAEPAELIATFELALPDTPVRWKDWDKDTSRWKW</sequence>
<evidence type="ECO:0000313" key="1">
    <source>
        <dbReference type="EMBL" id="OKP13718.1"/>
    </source>
</evidence>
<reference evidence="1 2" key="1">
    <citation type="submission" date="2016-10" db="EMBL/GenBank/DDBJ databases">
        <title>Genome sequence of the ascomycete fungus Penicillium subrubescens.</title>
        <authorList>
            <person name="De Vries R.P."/>
            <person name="Peng M."/>
            <person name="Dilokpimol A."/>
            <person name="Hilden K."/>
            <person name="Makela M.R."/>
            <person name="Grigoriev I."/>
            <person name="Riley R."/>
            <person name="Granchi Z."/>
        </authorList>
    </citation>
    <scope>NUCLEOTIDE SEQUENCE [LARGE SCALE GENOMIC DNA]</scope>
    <source>
        <strain evidence="1 2">CBS 132785</strain>
    </source>
</reference>
<dbReference type="Proteomes" id="UP000186955">
    <property type="component" value="Unassembled WGS sequence"/>
</dbReference>
<dbReference type="STRING" id="1316194.A0A1Q5UMJ2"/>
<keyword evidence="2" id="KW-1185">Reference proteome</keyword>
<dbReference type="AlphaFoldDB" id="A0A1Q5UMJ2"/>